<evidence type="ECO:0000259" key="2">
    <source>
        <dbReference type="Pfam" id="PF06172"/>
    </source>
</evidence>
<dbReference type="RefSeq" id="XP_070901073.1">
    <property type="nucleotide sequence ID" value="XM_071045182.1"/>
</dbReference>
<dbReference type="SUPFAM" id="SSF51182">
    <property type="entry name" value="RmlC-like cupins"/>
    <property type="match status" value="1"/>
</dbReference>
<sequence length="246" mass="27267">MTLDTPLPSIKPIYPPTPIPCPSNPSTESSSTQHLISTLDLSPHPEGGYFIKTDRNPLRIANPYYNDSKNVNSIKKHNDSIHGINTEIKSNPPEKGDGDDEDRTRAASTSIFYLITPRSPRGAFHRNRSRTVHTLHRGRGRYVVIHADRAACEGGKASIESFVVGQSIDRGERLQWVVEGGDYKASYLLPDGDGEGGESSGLLITETVVPGFEVADHDFLTPEDMEKLLTEDKVRELAWLLRDHEP</sequence>
<dbReference type="CDD" id="cd06121">
    <property type="entry name" value="cupin_YML079wp"/>
    <property type="match status" value="1"/>
</dbReference>
<feature type="region of interest" description="Disordered" evidence="1">
    <location>
        <begin position="1"/>
        <end position="50"/>
    </location>
</feature>
<keyword evidence="4" id="KW-1185">Reference proteome</keyword>
<dbReference type="Gene3D" id="2.60.120.10">
    <property type="entry name" value="Jelly Rolls"/>
    <property type="match status" value="1"/>
</dbReference>
<dbReference type="Proteomes" id="UP001610444">
    <property type="component" value="Unassembled WGS sequence"/>
</dbReference>
<accession>A0ABR4KR25</accession>
<reference evidence="3 4" key="1">
    <citation type="submission" date="2024-07" db="EMBL/GenBank/DDBJ databases">
        <title>Section-level genome sequencing and comparative genomics of Aspergillus sections Usti and Cavernicolus.</title>
        <authorList>
            <consortium name="Lawrence Berkeley National Laboratory"/>
            <person name="Nybo J.L."/>
            <person name="Vesth T.C."/>
            <person name="Theobald S."/>
            <person name="Frisvad J.C."/>
            <person name="Larsen T.O."/>
            <person name="Kjaerboelling I."/>
            <person name="Rothschild-Mancinelli K."/>
            <person name="Lyhne E.K."/>
            <person name="Kogle M.E."/>
            <person name="Barry K."/>
            <person name="Clum A."/>
            <person name="Na H."/>
            <person name="Ledsgaard L."/>
            <person name="Lin J."/>
            <person name="Lipzen A."/>
            <person name="Kuo A."/>
            <person name="Riley R."/>
            <person name="Mondo S."/>
            <person name="LaButti K."/>
            <person name="Haridas S."/>
            <person name="Pangalinan J."/>
            <person name="Salamov A.A."/>
            <person name="Simmons B.A."/>
            <person name="Magnuson J.K."/>
            <person name="Chen J."/>
            <person name="Drula E."/>
            <person name="Henrissat B."/>
            <person name="Wiebenga A."/>
            <person name="Lubbers R.J."/>
            <person name="Gomes A.C."/>
            <person name="Macurrencykelacurrency M.R."/>
            <person name="Stajich J."/>
            <person name="Grigoriev I.V."/>
            <person name="Mortensen U.H."/>
            <person name="De vries R.P."/>
            <person name="Baker S.E."/>
            <person name="Andersen M.R."/>
        </authorList>
    </citation>
    <scope>NUCLEOTIDE SEQUENCE [LARGE SCALE GENOMIC DNA]</scope>
    <source>
        <strain evidence="3 4">CBS 756.74</strain>
    </source>
</reference>
<protein>
    <submittedName>
        <fullName evidence="3">RmlC-like cupin domain-containing protein</fullName>
    </submittedName>
</protein>
<dbReference type="PANTHER" id="PTHR33387">
    <property type="entry name" value="RMLC-LIKE JELLY ROLL FOLD PROTEIN"/>
    <property type="match status" value="1"/>
</dbReference>
<evidence type="ECO:0000313" key="4">
    <source>
        <dbReference type="Proteomes" id="UP001610444"/>
    </source>
</evidence>
<dbReference type="InterPro" id="IPR039935">
    <property type="entry name" value="YML079W-like"/>
</dbReference>
<feature type="compositionally biased region" description="Pro residues" evidence="1">
    <location>
        <begin position="13"/>
        <end position="23"/>
    </location>
</feature>
<gene>
    <name evidence="3" type="ORF">BJX68DRAFT_265168</name>
</gene>
<feature type="compositionally biased region" description="Polar residues" evidence="1">
    <location>
        <begin position="28"/>
        <end position="40"/>
    </location>
</feature>
<organism evidence="3 4">
    <name type="scientific">Aspergillus pseudodeflectus</name>
    <dbReference type="NCBI Taxonomy" id="176178"/>
    <lineage>
        <taxon>Eukaryota</taxon>
        <taxon>Fungi</taxon>
        <taxon>Dikarya</taxon>
        <taxon>Ascomycota</taxon>
        <taxon>Pezizomycotina</taxon>
        <taxon>Eurotiomycetes</taxon>
        <taxon>Eurotiomycetidae</taxon>
        <taxon>Eurotiales</taxon>
        <taxon>Aspergillaceae</taxon>
        <taxon>Aspergillus</taxon>
        <taxon>Aspergillus subgen. Nidulantes</taxon>
    </lineage>
</organism>
<feature type="region of interest" description="Disordered" evidence="1">
    <location>
        <begin position="82"/>
        <end position="103"/>
    </location>
</feature>
<evidence type="ECO:0000256" key="1">
    <source>
        <dbReference type="SAM" id="MobiDB-lite"/>
    </source>
</evidence>
<feature type="domain" description="DUF985" evidence="2">
    <location>
        <begin position="33"/>
        <end position="219"/>
    </location>
</feature>
<dbReference type="GeneID" id="98160346"/>
<dbReference type="Pfam" id="PF06172">
    <property type="entry name" value="Cupin_5"/>
    <property type="match status" value="1"/>
</dbReference>
<dbReference type="InterPro" id="IPR009327">
    <property type="entry name" value="Cupin_DUF985"/>
</dbReference>
<dbReference type="PANTHER" id="PTHR33387:SF3">
    <property type="entry name" value="DUF985 DOMAIN-CONTAINING PROTEIN"/>
    <property type="match status" value="1"/>
</dbReference>
<proteinExistence type="predicted"/>
<dbReference type="InterPro" id="IPR011051">
    <property type="entry name" value="RmlC_Cupin_sf"/>
</dbReference>
<comment type="caution">
    <text evidence="3">The sequence shown here is derived from an EMBL/GenBank/DDBJ whole genome shotgun (WGS) entry which is preliminary data.</text>
</comment>
<evidence type="ECO:0000313" key="3">
    <source>
        <dbReference type="EMBL" id="KAL2853707.1"/>
    </source>
</evidence>
<feature type="compositionally biased region" description="Low complexity" evidence="1">
    <location>
        <begin position="1"/>
        <end position="12"/>
    </location>
</feature>
<dbReference type="InterPro" id="IPR014710">
    <property type="entry name" value="RmlC-like_jellyroll"/>
</dbReference>
<dbReference type="EMBL" id="JBFXLR010000013">
    <property type="protein sequence ID" value="KAL2853707.1"/>
    <property type="molecule type" value="Genomic_DNA"/>
</dbReference>
<name>A0ABR4KR25_9EURO</name>